<dbReference type="CDD" id="cd07890">
    <property type="entry name" value="CYTH-like_AC_IV-like"/>
    <property type="match status" value="1"/>
</dbReference>
<sequence length="190" mass="21923">MAQFEIEIKLPLKNLKETLKFLTDQGFQETAQIQEKDTYFNSVYHDVKKRDEALRIRTSTDCRSGISKTQINFKGPKLDKISMSRMELETEVSDAEVLKNILIHLDFSPVASVMKTRKYMKCGRFTACLDQVEGLGDFLELEVIAEQESERKEILSKMEDLLAILGYHMSDTVQTSYLSMLQQKLNKNLL</sequence>
<dbReference type="SMART" id="SM01118">
    <property type="entry name" value="CYTH"/>
    <property type="match status" value="1"/>
</dbReference>
<dbReference type="AlphaFoldDB" id="A0A367G6K6"/>
<dbReference type="PROSITE" id="PS51707">
    <property type="entry name" value="CYTH"/>
    <property type="match status" value="1"/>
</dbReference>
<reference evidence="2 3" key="1">
    <citation type="submission" date="2018-02" db="EMBL/GenBank/DDBJ databases">
        <title>Complete genome sequencing of Faecalibacterium prausnitzii strains isolated from the human gut.</title>
        <authorList>
            <person name="Fitzgerald B.C."/>
            <person name="Shkoporov A.N."/>
            <person name="Ross P.R."/>
            <person name="Hill C."/>
        </authorList>
    </citation>
    <scope>NUCLEOTIDE SEQUENCE [LARGE SCALE GENOMIC DNA]</scope>
    <source>
        <strain evidence="2 3">APC942/31-1</strain>
    </source>
</reference>
<name>A0A367G6K6_9FIRM</name>
<dbReference type="Gene3D" id="2.40.320.10">
    <property type="entry name" value="Hypothetical Protein Pfu-838710-001"/>
    <property type="match status" value="1"/>
</dbReference>
<dbReference type="Pfam" id="PF01928">
    <property type="entry name" value="CYTH"/>
    <property type="match status" value="1"/>
</dbReference>
<evidence type="ECO:0000313" key="3">
    <source>
        <dbReference type="Proteomes" id="UP000253208"/>
    </source>
</evidence>
<dbReference type="PANTHER" id="PTHR21028">
    <property type="entry name" value="SI:CH211-156B7.4"/>
    <property type="match status" value="1"/>
</dbReference>
<accession>A0A367G6K6</accession>
<dbReference type="RefSeq" id="WP_114001613.1">
    <property type="nucleotide sequence ID" value="NZ_PSQG01000003.1"/>
</dbReference>
<dbReference type="SUPFAM" id="SSF55154">
    <property type="entry name" value="CYTH-like phosphatases"/>
    <property type="match status" value="1"/>
</dbReference>
<dbReference type="InterPro" id="IPR008173">
    <property type="entry name" value="Adenylyl_cyclase_CyaB"/>
</dbReference>
<dbReference type="EMBL" id="PSQG01000003">
    <property type="protein sequence ID" value="RCH45716.1"/>
    <property type="molecule type" value="Genomic_DNA"/>
</dbReference>
<proteinExistence type="predicted"/>
<evidence type="ECO:0000313" key="2">
    <source>
        <dbReference type="EMBL" id="RCH45716.1"/>
    </source>
</evidence>
<dbReference type="InterPro" id="IPR023577">
    <property type="entry name" value="CYTH_domain"/>
</dbReference>
<organism evidence="2 3">
    <name type="scientific">Blautia obeum</name>
    <dbReference type="NCBI Taxonomy" id="40520"/>
    <lineage>
        <taxon>Bacteria</taxon>
        <taxon>Bacillati</taxon>
        <taxon>Bacillota</taxon>
        <taxon>Clostridia</taxon>
        <taxon>Lachnospirales</taxon>
        <taxon>Lachnospiraceae</taxon>
        <taxon>Blautia</taxon>
    </lineage>
</organism>
<dbReference type="Proteomes" id="UP000253208">
    <property type="component" value="Unassembled WGS sequence"/>
</dbReference>
<gene>
    <name evidence="2" type="primary">cyaB</name>
    <name evidence="2" type="ORF">C4886_02530</name>
</gene>
<comment type="caution">
    <text evidence="2">The sequence shown here is derived from an EMBL/GenBank/DDBJ whole genome shotgun (WGS) entry which is preliminary data.</text>
</comment>
<dbReference type="NCBIfam" id="TIGR00318">
    <property type="entry name" value="cyaB"/>
    <property type="match status" value="1"/>
</dbReference>
<feature type="domain" description="CYTH" evidence="1">
    <location>
        <begin position="3"/>
        <end position="183"/>
    </location>
</feature>
<evidence type="ECO:0000259" key="1">
    <source>
        <dbReference type="PROSITE" id="PS51707"/>
    </source>
</evidence>
<dbReference type="InterPro" id="IPR033469">
    <property type="entry name" value="CYTH-like_dom_sf"/>
</dbReference>
<protein>
    <submittedName>
        <fullName evidence="2">Class IV adenylate cyclase</fullName>
    </submittedName>
</protein>
<dbReference type="PANTHER" id="PTHR21028:SF2">
    <property type="entry name" value="CYTH DOMAIN-CONTAINING PROTEIN"/>
    <property type="match status" value="1"/>
</dbReference>